<dbReference type="EMBL" id="PQ362312">
    <property type="protein sequence ID" value="XHV15740.1"/>
    <property type="molecule type" value="Genomic_DNA"/>
</dbReference>
<protein>
    <submittedName>
        <fullName evidence="1">Uncharacterized protein</fullName>
    </submittedName>
</protein>
<evidence type="ECO:0000313" key="1">
    <source>
        <dbReference type="EMBL" id="XHV15740.1"/>
    </source>
</evidence>
<sequence length="149" mass="16682">MRLHLANDLVYVTSHQFAISQFTHINHKRIQAIGQANFLPTAALLHGNLFVGNDNRYHCDCSVIPAYLHLCHLAILAKVPGNDWRNESRLESLLHLTLVLVHPSGSGRFKIAITYLLVTEVESRGLEGHIISHERELIHAFVAIHCIAG</sequence>
<reference evidence="1" key="1">
    <citation type="submission" date="2024-10" db="EMBL/GenBank/DDBJ databases">
        <authorList>
            <person name="Li Q."/>
            <person name="Liu M."/>
            <person name="Guo S."/>
            <person name="Shi X."/>
            <person name="Zhou F."/>
            <person name="Li J."/>
        </authorList>
    </citation>
    <scope>NUCLEOTIDE SEQUENCE</scope>
</reference>
<proteinExistence type="predicted"/>
<name>A0AB74UPU2_9CAUD</name>
<organism evidence="1">
    <name type="scientific">Escherichia phage vB_Henu5_2</name>
    <dbReference type="NCBI Taxonomy" id="3350565"/>
    <lineage>
        <taxon>Viruses</taxon>
        <taxon>Duplodnaviria</taxon>
        <taxon>Heunggongvirae</taxon>
        <taxon>Uroviricota</taxon>
        <taxon>Caudoviricetes</taxon>
        <taxon>Drexlerviridae</taxon>
        <taxon>Tunavirinae</taxon>
        <taxon>Tunavirus</taxon>
    </lineage>
</organism>
<accession>A0AB74UPU2</accession>